<dbReference type="EMBL" id="BMED01000001">
    <property type="protein sequence ID" value="GGC62404.1"/>
    <property type="molecule type" value="Genomic_DNA"/>
</dbReference>
<evidence type="ECO:0000313" key="1">
    <source>
        <dbReference type="EMBL" id="GGC62404.1"/>
    </source>
</evidence>
<reference evidence="1" key="1">
    <citation type="journal article" date="2014" name="Int. J. Syst. Evol. Microbiol.">
        <title>Complete genome sequence of Corynebacterium casei LMG S-19264T (=DSM 44701T), isolated from a smear-ripened cheese.</title>
        <authorList>
            <consortium name="US DOE Joint Genome Institute (JGI-PGF)"/>
            <person name="Walter F."/>
            <person name="Albersmeier A."/>
            <person name="Kalinowski J."/>
            <person name="Ruckert C."/>
        </authorList>
    </citation>
    <scope>NUCLEOTIDE SEQUENCE</scope>
    <source>
        <strain evidence="1">CGMCC 1.10998</strain>
    </source>
</reference>
<comment type="caution">
    <text evidence="1">The sequence shown here is derived from an EMBL/GenBank/DDBJ whole genome shotgun (WGS) entry which is preliminary data.</text>
</comment>
<dbReference type="Proteomes" id="UP000637423">
    <property type="component" value="Unassembled WGS sequence"/>
</dbReference>
<dbReference type="RefSeq" id="WP_229750891.1">
    <property type="nucleotide sequence ID" value="NZ_BMED01000001.1"/>
</dbReference>
<proteinExistence type="predicted"/>
<evidence type="ECO:0000313" key="2">
    <source>
        <dbReference type="Proteomes" id="UP000637423"/>
    </source>
</evidence>
<protein>
    <submittedName>
        <fullName evidence="1">Uncharacterized protein</fullName>
    </submittedName>
</protein>
<organism evidence="1 2">
    <name type="scientific">Undibacterium terreum</name>
    <dbReference type="NCBI Taxonomy" id="1224302"/>
    <lineage>
        <taxon>Bacteria</taxon>
        <taxon>Pseudomonadati</taxon>
        <taxon>Pseudomonadota</taxon>
        <taxon>Betaproteobacteria</taxon>
        <taxon>Burkholderiales</taxon>
        <taxon>Oxalobacteraceae</taxon>
        <taxon>Undibacterium</taxon>
    </lineage>
</organism>
<dbReference type="AlphaFoldDB" id="A0A916U8E0"/>
<gene>
    <name evidence="1" type="ORF">GCM10011396_06630</name>
</gene>
<keyword evidence="2" id="KW-1185">Reference proteome</keyword>
<reference evidence="1" key="2">
    <citation type="submission" date="2020-09" db="EMBL/GenBank/DDBJ databases">
        <authorList>
            <person name="Sun Q."/>
            <person name="Zhou Y."/>
        </authorList>
    </citation>
    <scope>NUCLEOTIDE SEQUENCE</scope>
    <source>
        <strain evidence="1">CGMCC 1.10998</strain>
    </source>
</reference>
<sequence>MSTRTKRWNGKIDTFTPDYLKNVVEKMTDYGDRVQFALTGTGIGPNYQTINAADKRMTFDSSNRLVHPKEDEFSVGNVSGIFTLDQIKMVIAGGVVKTSSGTRVTRSSSGATRNTTAAVKAQDLIDAAKYDYFKNNRQTLPPTIGEHSAEITGLMKKGMSAEDAFADVVKRYF</sequence>
<name>A0A916U8E0_9BURK</name>
<accession>A0A916U8E0</accession>